<evidence type="ECO:0000313" key="2">
    <source>
        <dbReference type="Proteomes" id="UP000671879"/>
    </source>
</evidence>
<name>A0A9Q7EX06_9BACT</name>
<gene>
    <name evidence="1" type="ORF">KAR29_04895</name>
</gene>
<dbReference type="EMBL" id="CP072943">
    <property type="protein sequence ID" value="QTX33234.1"/>
    <property type="molecule type" value="Genomic_DNA"/>
</dbReference>
<dbReference type="KEGG" id="aram:KAR29_04895"/>
<accession>A0A9Q7EX06</accession>
<proteinExistence type="predicted"/>
<dbReference type="Proteomes" id="UP000671879">
    <property type="component" value="Chromosome"/>
</dbReference>
<dbReference type="AlphaFoldDB" id="A0A9Q7EX06"/>
<dbReference type="RefSeq" id="WP_274374513.1">
    <property type="nucleotide sequence ID" value="NZ_CP072943.1"/>
</dbReference>
<keyword evidence="2" id="KW-1185">Reference proteome</keyword>
<sequence>MSEVPEESPSKHLRFDLFQDEETGIVTMGLFGRKSITFINPGEALLLAELLIHQSQIWLSLYPFRDEESSCACTASSIEKGPRDLLFE</sequence>
<evidence type="ECO:0000313" key="1">
    <source>
        <dbReference type="EMBL" id="QTX33234.1"/>
    </source>
</evidence>
<reference evidence="2" key="1">
    <citation type="submission" date="2021-04" db="EMBL/GenBank/DDBJ databases">
        <title>A novel Synergistetes isolate from a pyrite-forming mixed culture.</title>
        <authorList>
            <person name="Bunk B."/>
            <person name="Sproer C."/>
            <person name="Spring S."/>
            <person name="Pester M."/>
        </authorList>
    </citation>
    <scope>NUCLEOTIDE SEQUENCE [LARGE SCALE GENOMIC DNA]</scope>
    <source>
        <strain evidence="2">J.5.4.2-T.3.5.2</strain>
    </source>
</reference>
<protein>
    <submittedName>
        <fullName evidence="1">Uncharacterized protein</fullName>
    </submittedName>
</protein>
<organism evidence="1 2">
    <name type="scientific">Aminithiophilus ramosus</name>
    <dbReference type="NCBI Taxonomy" id="3029084"/>
    <lineage>
        <taxon>Bacteria</taxon>
        <taxon>Thermotogati</taxon>
        <taxon>Synergistota</taxon>
        <taxon>Synergistia</taxon>
        <taxon>Synergistales</taxon>
        <taxon>Aminithiophilaceae</taxon>
        <taxon>Aminithiophilus</taxon>
    </lineage>
</organism>